<dbReference type="SUPFAM" id="SSF63867">
    <property type="entry name" value="MoeA C-terminal domain-like"/>
    <property type="match status" value="1"/>
</dbReference>
<dbReference type="PANTHER" id="PTHR10192">
    <property type="entry name" value="MOLYBDOPTERIN BIOSYNTHESIS PROTEIN"/>
    <property type="match status" value="1"/>
</dbReference>
<sequence>MHNSAIKRVTSLADARRVLADIVPAPTETATLPLARGDGRVIARDARATEPAPPEQRATAAGVAVHASATLDAGEHTPVRLRESAGPPDEDEATPVSAGEPLPEGATAVVPSAAAETTGGEVSITTPVTEGEHVAGVGSDIEVGDLLVPAGGRLTPALLGTLATAGHGNVTCYVKPTVGVVPVGRPERVTATGRTLAGLVARWGGHPEARDPVDPESYAVRPALQRDLTRDLIVTVGGTEAGNESVVPGVVDTLGERHVHGVAVAPGRATTLGVIEGTPVLSVPGTVVGSLVAAIQLVRPALEHGGGGALPTIATTEAQLDGKLASAPGERTFARVALDGETATPIATGAATQWSTVASADGWVAVPDASEGYDAGETVSVERWEL</sequence>
<dbReference type="EMBL" id="QJOW01000001">
    <property type="protein sequence ID" value="KAB7518276.1"/>
    <property type="molecule type" value="Genomic_DNA"/>
</dbReference>
<dbReference type="SUPFAM" id="SSF63882">
    <property type="entry name" value="MoeA N-terminal region -like"/>
    <property type="match status" value="1"/>
</dbReference>
<evidence type="ECO:0000256" key="1">
    <source>
        <dbReference type="ARBA" id="ARBA00005046"/>
    </source>
</evidence>
<dbReference type="InterPro" id="IPR036688">
    <property type="entry name" value="MoeA_C_domain_IV_sf"/>
</dbReference>
<dbReference type="AlphaFoldDB" id="A0A5N5UHP7"/>
<dbReference type="InterPro" id="IPR005110">
    <property type="entry name" value="MoeA_linker/N"/>
</dbReference>
<comment type="pathway">
    <text evidence="1">Cofactor biosynthesis; molybdopterin biosynthesis.</text>
</comment>
<organism evidence="5 6">
    <name type="scientific">Halosegnis rubeus</name>
    <dbReference type="NCBI Taxonomy" id="2212850"/>
    <lineage>
        <taxon>Archaea</taxon>
        <taxon>Methanobacteriati</taxon>
        <taxon>Methanobacteriota</taxon>
        <taxon>Stenosarchaea group</taxon>
        <taxon>Halobacteria</taxon>
        <taxon>Halobacteriales</taxon>
        <taxon>Natronomonadaceae</taxon>
        <taxon>Halosegnis</taxon>
    </lineage>
</organism>
<dbReference type="InterPro" id="IPR005111">
    <property type="entry name" value="MoeA_C_domain_IV"/>
</dbReference>
<dbReference type="OrthoDB" id="31371at2157"/>
<dbReference type="CDD" id="cd00887">
    <property type="entry name" value="MoeA"/>
    <property type="match status" value="1"/>
</dbReference>
<feature type="compositionally biased region" description="Basic and acidic residues" evidence="3">
    <location>
        <begin position="73"/>
        <end position="83"/>
    </location>
</feature>
<protein>
    <submittedName>
        <fullName evidence="5">Molybdopterin molybdenumtransferase MoeA</fullName>
    </submittedName>
</protein>
<dbReference type="UniPathway" id="UPA00344"/>
<dbReference type="Gene3D" id="2.170.190.11">
    <property type="entry name" value="Molybdopterin biosynthesis moea protein, domain 3"/>
    <property type="match status" value="1"/>
</dbReference>
<dbReference type="Gene3D" id="3.90.105.10">
    <property type="entry name" value="Molybdopterin biosynthesis moea protein, domain 2"/>
    <property type="match status" value="1"/>
</dbReference>
<dbReference type="Pfam" id="PF03453">
    <property type="entry name" value="MoeA_N"/>
    <property type="match status" value="1"/>
</dbReference>
<dbReference type="GO" id="GO:0006777">
    <property type="term" value="P:Mo-molybdopterin cofactor biosynthetic process"/>
    <property type="evidence" value="ECO:0007669"/>
    <property type="project" value="UniProtKB-KW"/>
</dbReference>
<evidence type="ECO:0000313" key="6">
    <source>
        <dbReference type="Proteomes" id="UP000326302"/>
    </source>
</evidence>
<evidence type="ECO:0000256" key="2">
    <source>
        <dbReference type="ARBA" id="ARBA00023150"/>
    </source>
</evidence>
<dbReference type="Pfam" id="PF03454">
    <property type="entry name" value="MoeA_C"/>
    <property type="match status" value="1"/>
</dbReference>
<gene>
    <name evidence="5" type="ORF">DMP03_02645</name>
</gene>
<dbReference type="PANTHER" id="PTHR10192:SF19">
    <property type="entry name" value="MOLYBDOPTERIN BIOSYNTHESIS PROTEIN MJ0666-RELATED"/>
    <property type="match status" value="1"/>
</dbReference>
<dbReference type="InterPro" id="IPR036425">
    <property type="entry name" value="MoaB/Mog-like_dom_sf"/>
</dbReference>
<dbReference type="Pfam" id="PF00994">
    <property type="entry name" value="MoCF_biosynth"/>
    <property type="match status" value="1"/>
</dbReference>
<proteinExistence type="predicted"/>
<keyword evidence="5" id="KW-0808">Transferase</keyword>
<dbReference type="GO" id="GO:0061599">
    <property type="term" value="F:molybdopterin molybdotransferase activity"/>
    <property type="evidence" value="ECO:0007669"/>
    <property type="project" value="TreeGrafter"/>
</dbReference>
<keyword evidence="2" id="KW-0501">Molybdenum cofactor biosynthesis</keyword>
<dbReference type="SUPFAM" id="SSF53218">
    <property type="entry name" value="Molybdenum cofactor biosynthesis proteins"/>
    <property type="match status" value="1"/>
</dbReference>
<evidence type="ECO:0000256" key="3">
    <source>
        <dbReference type="SAM" id="MobiDB-lite"/>
    </source>
</evidence>
<dbReference type="InterPro" id="IPR036135">
    <property type="entry name" value="MoeA_linker/N_sf"/>
</dbReference>
<name>A0A5N5UHP7_9EURY</name>
<accession>A0A5N5UHP7</accession>
<comment type="caution">
    <text evidence="5">The sequence shown here is derived from an EMBL/GenBank/DDBJ whole genome shotgun (WGS) entry which is preliminary data.</text>
</comment>
<dbReference type="RefSeq" id="WP_152119168.1">
    <property type="nucleotide sequence ID" value="NZ_QJOW01000001.1"/>
</dbReference>
<dbReference type="Gene3D" id="3.40.980.10">
    <property type="entry name" value="MoaB/Mog-like domain"/>
    <property type="match status" value="1"/>
</dbReference>
<dbReference type="Proteomes" id="UP000326302">
    <property type="component" value="Unassembled WGS sequence"/>
</dbReference>
<feature type="domain" description="MoaB/Mog" evidence="4">
    <location>
        <begin position="179"/>
        <end position="304"/>
    </location>
</feature>
<dbReference type="Gene3D" id="2.40.340.10">
    <property type="entry name" value="MoeA, C-terminal, domain IV"/>
    <property type="match status" value="1"/>
</dbReference>
<feature type="region of interest" description="Disordered" evidence="3">
    <location>
        <begin position="69"/>
        <end position="105"/>
    </location>
</feature>
<dbReference type="GO" id="GO:0005737">
    <property type="term" value="C:cytoplasm"/>
    <property type="evidence" value="ECO:0007669"/>
    <property type="project" value="TreeGrafter"/>
</dbReference>
<dbReference type="InterPro" id="IPR038987">
    <property type="entry name" value="MoeA-like"/>
</dbReference>
<dbReference type="SMART" id="SM00852">
    <property type="entry name" value="MoCF_biosynth"/>
    <property type="match status" value="1"/>
</dbReference>
<dbReference type="InterPro" id="IPR001453">
    <property type="entry name" value="MoaB/Mog_dom"/>
</dbReference>
<reference evidence="5 6" key="1">
    <citation type="submission" date="2019-10" db="EMBL/GenBank/DDBJ databases">
        <title>Unraveling microbial dark matter from salterns through culturing: the case of the genus Halosegnis.</title>
        <authorList>
            <person name="Duran-Viseras A."/>
            <person name="Andrei A.-S."/>
            <person name="Vera-Gargallo B."/>
            <person name="Ghai R."/>
            <person name="Sanchez-Porro C."/>
            <person name="Ventosa A."/>
        </authorList>
    </citation>
    <scope>NUCLEOTIDE SEQUENCE [LARGE SCALE GENOMIC DNA]</scope>
    <source>
        <strain evidence="5 6">F17-44</strain>
    </source>
</reference>
<evidence type="ECO:0000313" key="5">
    <source>
        <dbReference type="EMBL" id="KAB7518276.1"/>
    </source>
</evidence>
<evidence type="ECO:0000259" key="4">
    <source>
        <dbReference type="SMART" id="SM00852"/>
    </source>
</evidence>